<gene>
    <name evidence="7" type="ORF">M0811_04725</name>
</gene>
<accession>A0A9Q0RGA2</accession>
<dbReference type="InterPro" id="IPR036174">
    <property type="entry name" value="Znf_Sec23_Sec24_sf"/>
</dbReference>
<dbReference type="OMA" id="GTAHNIN"/>
<dbReference type="SUPFAM" id="SSF53300">
    <property type="entry name" value="vWA-like"/>
    <property type="match status" value="1"/>
</dbReference>
<dbReference type="SUPFAM" id="SSF81811">
    <property type="entry name" value="Helical domain of Sec23/24"/>
    <property type="match status" value="1"/>
</dbReference>
<dbReference type="Gene3D" id="1.20.120.730">
    <property type="entry name" value="Sec23/Sec24 helical domain"/>
    <property type="match status" value="1"/>
</dbReference>
<evidence type="ECO:0008006" key="9">
    <source>
        <dbReference type="Google" id="ProtNLM"/>
    </source>
</evidence>
<dbReference type="InterPro" id="IPR036175">
    <property type="entry name" value="Sec23/24_helical_dom_sf"/>
</dbReference>
<dbReference type="Pfam" id="PF04815">
    <property type="entry name" value="Sec23_helical"/>
    <property type="match status" value="1"/>
</dbReference>
<dbReference type="OrthoDB" id="49016at2759"/>
<keyword evidence="3" id="KW-0653">Protein transport</keyword>
<dbReference type="InterPro" id="IPR006895">
    <property type="entry name" value="Znf_Sec23_Sec24"/>
</dbReference>
<evidence type="ECO:0000313" key="7">
    <source>
        <dbReference type="EMBL" id="KAJ5079002.1"/>
    </source>
</evidence>
<dbReference type="Proteomes" id="UP001149090">
    <property type="component" value="Unassembled WGS sequence"/>
</dbReference>
<reference evidence="7" key="1">
    <citation type="submission" date="2022-10" db="EMBL/GenBank/DDBJ databases">
        <title>Novel sulphate-reducing endosymbionts in the free-living metamonad Anaeramoeba.</title>
        <authorList>
            <person name="Jerlstrom-Hultqvist J."/>
            <person name="Cepicka I."/>
            <person name="Gallot-Lavallee L."/>
            <person name="Salas-Leiva D."/>
            <person name="Curtis B.A."/>
            <person name="Zahonova K."/>
            <person name="Pipaliya S."/>
            <person name="Dacks J."/>
            <person name="Roger A.J."/>
        </authorList>
    </citation>
    <scope>NUCLEOTIDE SEQUENCE</scope>
    <source>
        <strain evidence="7">BMAN</strain>
    </source>
</reference>
<dbReference type="PANTHER" id="PTHR13803:SF17">
    <property type="entry name" value="PROTEIN TRANSPORT PROTEIN SEC24"/>
    <property type="match status" value="1"/>
</dbReference>
<dbReference type="SUPFAM" id="SSF81995">
    <property type="entry name" value="beta-sandwich domain of Sec23/24"/>
    <property type="match status" value="1"/>
</dbReference>
<evidence type="ECO:0000259" key="6">
    <source>
        <dbReference type="Pfam" id="PF04815"/>
    </source>
</evidence>
<dbReference type="Pfam" id="PF04811">
    <property type="entry name" value="Sec23_trunk"/>
    <property type="match status" value="1"/>
</dbReference>
<comment type="similarity">
    <text evidence="1">Belongs to the SEC23/SEC24 family. SEC24 subfamily.</text>
</comment>
<protein>
    <recommendedName>
        <fullName evidence="9">Protein transport protein SEC23</fullName>
    </recommendedName>
</protein>
<dbReference type="InterPro" id="IPR050550">
    <property type="entry name" value="SEC23_SEC24_subfamily"/>
</dbReference>
<dbReference type="InterPro" id="IPR006900">
    <property type="entry name" value="Sec23/24_helical_dom"/>
</dbReference>
<sequence>MLKQTINNFPTNLETYQQTGIPWGSIFQPLSKIKKSNTIESIDEILRCEKCFSFISPFNHIDINSNWSCKLCEYSNHSKIPEKSRYTFIGENKPVPKELAEKMVEFEIPQPKKTFSKSKILICLLIDLTLQIEEIEATQKTLIDLVQYLNGKRKIYVGLFTIDSRLGVYQLDSDVPFVKYISIPQNSTDSIPLFLEEISSYSKIFVEISKNNSNIISAIQSLSQNTSKNEFGFGSSVKYIVDSLIQKNRFIFTQFICFMGSVPNYGCGQIEEEEQMNPSTNYYQNIADIAGQNAMAFHLFPFRYVGLSSLKFLSNSTGGEIYLSDPLNQETIFNNLKNIVVQEKAVSCLFRIRTSPYFKVSKIFGKYCKDEKTENLSTGFEQCIDKCAYIQISFAYTFIPGIDEDENEDENQNGMIISNSLFEKKKTFHRYIRLYNQQVFFTEIPSKIFQKSNGENIIFLLTQKMIQMSLHNRLETARETLTQWLCSLVENYLLSNAENKRKEIEIEEELKEASEFIENPELHNLFWWIHGILKSAFFCVGSDIAPDHRIAYYSSLLSLPPQFLSRSFYPKMMILKNGTKFLLKNVRLSKNHLKACVQKFPKFILVLDRFWSLVVFNNFEEEIDFQKEMRELFSKWKKERKKCFFAEIRFYQELNWKIIERYLIEDENENGNSFEFFKEEIKKKIRNKFK</sequence>
<dbReference type="GO" id="GO:0090110">
    <property type="term" value="P:COPII-coated vesicle cargo loading"/>
    <property type="evidence" value="ECO:0007669"/>
    <property type="project" value="TreeGrafter"/>
</dbReference>
<evidence type="ECO:0000256" key="1">
    <source>
        <dbReference type="ARBA" id="ARBA00008334"/>
    </source>
</evidence>
<evidence type="ECO:0000256" key="2">
    <source>
        <dbReference type="ARBA" id="ARBA00022448"/>
    </source>
</evidence>
<evidence type="ECO:0000313" key="8">
    <source>
        <dbReference type="Proteomes" id="UP001149090"/>
    </source>
</evidence>
<dbReference type="Gene3D" id="3.40.50.410">
    <property type="entry name" value="von Willebrand factor, type A domain"/>
    <property type="match status" value="1"/>
</dbReference>
<dbReference type="GO" id="GO:0070971">
    <property type="term" value="C:endoplasmic reticulum exit site"/>
    <property type="evidence" value="ECO:0007669"/>
    <property type="project" value="TreeGrafter"/>
</dbReference>
<feature type="domain" description="Sec23/Sec24 helical" evidence="6">
    <location>
        <begin position="457"/>
        <end position="564"/>
    </location>
</feature>
<name>A0A9Q0RGA2_ANAIG</name>
<keyword evidence="8" id="KW-1185">Reference proteome</keyword>
<evidence type="ECO:0000256" key="3">
    <source>
        <dbReference type="ARBA" id="ARBA00022927"/>
    </source>
</evidence>
<dbReference type="EMBL" id="JAPDFW010000044">
    <property type="protein sequence ID" value="KAJ5079002.1"/>
    <property type="molecule type" value="Genomic_DNA"/>
</dbReference>
<feature type="domain" description="Zinc finger Sec23/Sec24-type" evidence="4">
    <location>
        <begin position="45"/>
        <end position="77"/>
    </location>
</feature>
<keyword evidence="2" id="KW-0813">Transport</keyword>
<dbReference type="PANTHER" id="PTHR13803">
    <property type="entry name" value="SEC24-RELATED PROTEIN"/>
    <property type="match status" value="1"/>
</dbReference>
<proteinExistence type="inferred from homology"/>
<dbReference type="Gene3D" id="2.30.30.380">
    <property type="entry name" value="Zn-finger domain of Sec23/24"/>
    <property type="match status" value="1"/>
</dbReference>
<comment type="caution">
    <text evidence="7">The sequence shown here is derived from an EMBL/GenBank/DDBJ whole genome shotgun (WGS) entry which is preliminary data.</text>
</comment>
<dbReference type="GO" id="GO:0000149">
    <property type="term" value="F:SNARE binding"/>
    <property type="evidence" value="ECO:0007669"/>
    <property type="project" value="TreeGrafter"/>
</dbReference>
<dbReference type="AlphaFoldDB" id="A0A9Q0RGA2"/>
<evidence type="ECO:0000259" key="5">
    <source>
        <dbReference type="Pfam" id="PF04811"/>
    </source>
</evidence>
<dbReference type="GO" id="GO:0006886">
    <property type="term" value="P:intracellular protein transport"/>
    <property type="evidence" value="ECO:0007669"/>
    <property type="project" value="InterPro"/>
</dbReference>
<organism evidence="7 8">
    <name type="scientific">Anaeramoeba ignava</name>
    <name type="common">Anaerobic marine amoeba</name>
    <dbReference type="NCBI Taxonomy" id="1746090"/>
    <lineage>
        <taxon>Eukaryota</taxon>
        <taxon>Metamonada</taxon>
        <taxon>Anaeramoebidae</taxon>
        <taxon>Anaeramoeba</taxon>
    </lineage>
</organism>
<dbReference type="InterPro" id="IPR006896">
    <property type="entry name" value="Sec23/24_trunk_dom"/>
</dbReference>
<dbReference type="GO" id="GO:0030127">
    <property type="term" value="C:COPII vesicle coat"/>
    <property type="evidence" value="ECO:0007669"/>
    <property type="project" value="InterPro"/>
</dbReference>
<dbReference type="Pfam" id="PF04810">
    <property type="entry name" value="zf-Sec23_Sec24"/>
    <property type="match status" value="1"/>
</dbReference>
<dbReference type="GO" id="GO:0008270">
    <property type="term" value="F:zinc ion binding"/>
    <property type="evidence" value="ECO:0007669"/>
    <property type="project" value="InterPro"/>
</dbReference>
<evidence type="ECO:0000259" key="4">
    <source>
        <dbReference type="Pfam" id="PF04810"/>
    </source>
</evidence>
<feature type="domain" description="Sec23/Sec24 trunk" evidence="5">
    <location>
        <begin position="124"/>
        <end position="332"/>
    </location>
</feature>
<dbReference type="InterPro" id="IPR036465">
    <property type="entry name" value="vWFA_dom_sf"/>
</dbReference>
<dbReference type="SUPFAM" id="SSF82919">
    <property type="entry name" value="Zn-finger domain of Sec23/24"/>
    <property type="match status" value="1"/>
</dbReference>